<gene>
    <name evidence="1" type="ORF">Cvel_5406</name>
</gene>
<sequence length="268" mass="29928">MTNVDGDAGPPIRVMWVGNSYTYYNNLMHLFFQLGKRVGPEGGPKTDLRQLCMTEPRKGFLDHAGDFEAVLGAFQPSILVLQDVSHGPGGGDAELLAKTRESIKTVFGPAIAKVKSVRKVVLFQTWGRETMPLYPGFLEMNQRTKEGYEQYKKDLIDAGVKESSVEIARVGDAFRWLHDHAKVLWQSFYFDDIGHPTVPATLLVAFVVFLAAFETAQMPDDDRLLKLPVVVSEDVRTLLKRVAVHVQRGGEEPHDVASQWKSVLLCSQ</sequence>
<protein>
    <recommendedName>
        <fullName evidence="2">SGNH hydrolase-type esterase domain-containing protein</fullName>
    </recommendedName>
</protein>
<dbReference type="EMBL" id="CDMZ01001680">
    <property type="protein sequence ID" value="CEM36153.1"/>
    <property type="molecule type" value="Genomic_DNA"/>
</dbReference>
<dbReference type="InterPro" id="IPR036514">
    <property type="entry name" value="SGNH_hydro_sf"/>
</dbReference>
<evidence type="ECO:0000313" key="1">
    <source>
        <dbReference type="EMBL" id="CEM36153.1"/>
    </source>
</evidence>
<dbReference type="AlphaFoldDB" id="A0A0G4GYD5"/>
<evidence type="ECO:0008006" key="2">
    <source>
        <dbReference type="Google" id="ProtNLM"/>
    </source>
</evidence>
<reference evidence="1" key="1">
    <citation type="submission" date="2014-11" db="EMBL/GenBank/DDBJ databases">
        <authorList>
            <person name="Otto D Thomas"/>
            <person name="Naeem Raeece"/>
        </authorList>
    </citation>
    <scope>NUCLEOTIDE SEQUENCE</scope>
</reference>
<name>A0A0G4GYD5_9ALVE</name>
<organism evidence="1">
    <name type="scientific">Chromera velia CCMP2878</name>
    <dbReference type="NCBI Taxonomy" id="1169474"/>
    <lineage>
        <taxon>Eukaryota</taxon>
        <taxon>Sar</taxon>
        <taxon>Alveolata</taxon>
        <taxon>Colpodellida</taxon>
        <taxon>Chromeraceae</taxon>
        <taxon>Chromera</taxon>
    </lineage>
</organism>
<dbReference type="Gene3D" id="3.40.50.1110">
    <property type="entry name" value="SGNH hydrolase"/>
    <property type="match status" value="1"/>
</dbReference>
<accession>A0A0G4GYD5</accession>
<dbReference type="VEuPathDB" id="CryptoDB:Cvel_5406"/>
<proteinExistence type="predicted"/>